<dbReference type="SUPFAM" id="SSF111364">
    <property type="entry name" value="Tsx-like channel"/>
    <property type="match status" value="1"/>
</dbReference>
<protein>
    <submittedName>
        <fullName evidence="2">Outer membrane protein OmpK</fullName>
    </submittedName>
</protein>
<dbReference type="InterPro" id="IPR036777">
    <property type="entry name" value="Channel_Tsx-like_sf"/>
</dbReference>
<comment type="similarity">
    <text evidence="1">Belongs to the nucleoside-specific channel-forming outer membrane porin (Tsx) (TC 1.B.10) family.</text>
</comment>
<proteinExistence type="inferred from homology"/>
<accession>A0ABV7D9M3</accession>
<gene>
    <name evidence="2" type="ORF">ACFOKA_17050</name>
</gene>
<dbReference type="Pfam" id="PF03502">
    <property type="entry name" value="Channel_Tsx"/>
    <property type="match status" value="1"/>
</dbReference>
<keyword evidence="3" id="KW-1185">Reference proteome</keyword>
<evidence type="ECO:0000256" key="1">
    <source>
        <dbReference type="ARBA" id="ARBA00008728"/>
    </source>
</evidence>
<dbReference type="RefSeq" id="WP_194215439.1">
    <property type="nucleotide sequence ID" value="NZ_CP061205.1"/>
</dbReference>
<dbReference type="InterPro" id="IPR018013">
    <property type="entry name" value="Channel_Tsx-like"/>
</dbReference>
<evidence type="ECO:0000313" key="2">
    <source>
        <dbReference type="EMBL" id="MFC3053611.1"/>
    </source>
</evidence>
<name>A0ABV7D9M3_9PROT</name>
<sequence length="257" mass="28418">MSSIRYRLCIITVLWITVTLSSSVRADDKFLLFANNSISLLTGQGFKLPGDKVSTLTLEHASGWAWGDVYGFLDVLEFHSNPNQDSSWYGEVSPRFSLGKLAGLKFGNGLVKDVLVSTTWERGKNGVEALLIGAAVDLNISGFKYFKTNLYAHHKGSFDVGADDMQITISWARPFTVGAQKFLLDGFLDYEFGLGSAVPNLHLVPQVKWDMGATWGAPGRFYLGTEIDIWRNQFGVRDSETMETNQLAASLLLKATF</sequence>
<organism evidence="2 3">
    <name type="scientific">Kordiimonas pumila</name>
    <dbReference type="NCBI Taxonomy" id="2161677"/>
    <lineage>
        <taxon>Bacteria</taxon>
        <taxon>Pseudomonadati</taxon>
        <taxon>Pseudomonadota</taxon>
        <taxon>Alphaproteobacteria</taxon>
        <taxon>Kordiimonadales</taxon>
        <taxon>Kordiimonadaceae</taxon>
        <taxon>Kordiimonas</taxon>
    </lineage>
</organism>
<comment type="caution">
    <text evidence="2">The sequence shown here is derived from an EMBL/GenBank/DDBJ whole genome shotgun (WGS) entry which is preliminary data.</text>
</comment>
<dbReference type="Proteomes" id="UP001595444">
    <property type="component" value="Unassembled WGS sequence"/>
</dbReference>
<reference evidence="3" key="1">
    <citation type="journal article" date="2019" name="Int. J. Syst. Evol. Microbiol.">
        <title>The Global Catalogue of Microorganisms (GCM) 10K type strain sequencing project: providing services to taxonomists for standard genome sequencing and annotation.</title>
        <authorList>
            <consortium name="The Broad Institute Genomics Platform"/>
            <consortium name="The Broad Institute Genome Sequencing Center for Infectious Disease"/>
            <person name="Wu L."/>
            <person name="Ma J."/>
        </authorList>
    </citation>
    <scope>NUCLEOTIDE SEQUENCE [LARGE SCALE GENOMIC DNA]</scope>
    <source>
        <strain evidence="3">KCTC 62164</strain>
    </source>
</reference>
<dbReference type="Gene3D" id="2.40.230.20">
    <property type="entry name" value="Nucleoside-specific channel-forming protein, Tsx-like"/>
    <property type="match status" value="1"/>
</dbReference>
<dbReference type="EMBL" id="JBHRSL010000027">
    <property type="protein sequence ID" value="MFC3053611.1"/>
    <property type="molecule type" value="Genomic_DNA"/>
</dbReference>
<evidence type="ECO:0000313" key="3">
    <source>
        <dbReference type="Proteomes" id="UP001595444"/>
    </source>
</evidence>